<evidence type="ECO:0000256" key="4">
    <source>
        <dbReference type="ARBA" id="ARBA00023125"/>
    </source>
</evidence>
<organism evidence="10">
    <name type="scientific">Notodromas monacha</name>
    <dbReference type="NCBI Taxonomy" id="399045"/>
    <lineage>
        <taxon>Eukaryota</taxon>
        <taxon>Metazoa</taxon>
        <taxon>Ecdysozoa</taxon>
        <taxon>Arthropoda</taxon>
        <taxon>Crustacea</taxon>
        <taxon>Oligostraca</taxon>
        <taxon>Ostracoda</taxon>
        <taxon>Podocopa</taxon>
        <taxon>Podocopida</taxon>
        <taxon>Cypridocopina</taxon>
        <taxon>Cypridoidea</taxon>
        <taxon>Cyprididae</taxon>
        <taxon>Notodromas</taxon>
    </lineage>
</organism>
<dbReference type="GO" id="GO:0042542">
    <property type="term" value="P:response to hydrogen peroxide"/>
    <property type="evidence" value="ECO:0007669"/>
    <property type="project" value="UniProtKB-ARBA"/>
</dbReference>
<feature type="domain" description="Proliferating cell nuclear antigen PCNA C-terminal" evidence="9">
    <location>
        <begin position="127"/>
        <end position="254"/>
    </location>
</feature>
<evidence type="ECO:0000256" key="3">
    <source>
        <dbReference type="ARBA" id="ARBA00022705"/>
    </source>
</evidence>
<comment type="similarity">
    <text evidence="2 7">Belongs to the PCNA family.</text>
</comment>
<dbReference type="CDD" id="cd00577">
    <property type="entry name" value="PCNA"/>
    <property type="match status" value="1"/>
</dbReference>
<dbReference type="PROSITE" id="PS00293">
    <property type="entry name" value="PCNA_2"/>
    <property type="match status" value="1"/>
</dbReference>
<keyword evidence="5 6" id="KW-0539">Nucleus</keyword>
<protein>
    <recommendedName>
        <fullName evidence="6">DNA sliding clamp PCNA</fullName>
    </recommendedName>
</protein>
<evidence type="ECO:0000256" key="5">
    <source>
        <dbReference type="ARBA" id="ARBA00023242"/>
    </source>
</evidence>
<dbReference type="Pfam" id="PF00705">
    <property type="entry name" value="PCNA_N"/>
    <property type="match status" value="1"/>
</dbReference>
<dbReference type="Pfam" id="PF02747">
    <property type="entry name" value="PCNA_C"/>
    <property type="match status" value="1"/>
</dbReference>
<evidence type="ECO:0000256" key="2">
    <source>
        <dbReference type="ARBA" id="ARBA00010462"/>
    </source>
</evidence>
<dbReference type="SUPFAM" id="SSF55979">
    <property type="entry name" value="DNA clamp"/>
    <property type="match status" value="2"/>
</dbReference>
<reference evidence="10" key="1">
    <citation type="submission" date="2020-11" db="EMBL/GenBank/DDBJ databases">
        <authorList>
            <person name="Tran Van P."/>
        </authorList>
    </citation>
    <scope>NUCLEOTIDE SEQUENCE</scope>
</reference>
<dbReference type="InterPro" id="IPR022659">
    <property type="entry name" value="Pr_cel_nuc_antig_CS"/>
</dbReference>
<name>A0A7R9BLS4_9CRUS</name>
<dbReference type="InterPro" id="IPR000730">
    <property type="entry name" value="Pr_cel_nuc_antig"/>
</dbReference>
<dbReference type="EMBL" id="OA883013">
    <property type="protein sequence ID" value="CAD7277681.1"/>
    <property type="molecule type" value="Genomic_DNA"/>
</dbReference>
<dbReference type="GO" id="GO:0043626">
    <property type="term" value="C:PCNA complex"/>
    <property type="evidence" value="ECO:0007669"/>
    <property type="project" value="TreeGrafter"/>
</dbReference>
<keyword evidence="11" id="KW-1185">Reference proteome</keyword>
<keyword evidence="4 7" id="KW-0238">DNA-binding</keyword>
<evidence type="ECO:0000259" key="8">
    <source>
        <dbReference type="Pfam" id="PF00705"/>
    </source>
</evidence>
<sequence length="259" mass="28672">MFEARLTQGSLLKKVMEAIRELLNEASFDCSENGIQLQAMDNSHVSLVSLNMGSEGFDKFRCDRNLTMGMNLASLSKILKCASNSDAITLKAQDDPDTVTFTFESENNERVSDYSMKLINLDQEHLGIPDTEYSCVVKMPSADFARICKDLSQFGDCITISCTKEGIKFSVAGDIGTGNVKLAQTANVDKESEAVTVEMQEPVSLTFACRYLNHFTKATPLSEQVQLSLSADVPLVVEYKIGEFGHIRYYLAPKIDEDD</sequence>
<dbReference type="GO" id="GO:0019985">
    <property type="term" value="P:translesion synthesis"/>
    <property type="evidence" value="ECO:0007669"/>
    <property type="project" value="TreeGrafter"/>
</dbReference>
<feature type="domain" description="Proliferating cell nuclear antigen PCNA N-terminal" evidence="8">
    <location>
        <begin position="1"/>
        <end position="124"/>
    </location>
</feature>
<dbReference type="PANTHER" id="PTHR11352:SF0">
    <property type="entry name" value="PROLIFERATING CELL NUCLEAR ANTIGEN"/>
    <property type="match status" value="1"/>
</dbReference>
<dbReference type="GO" id="GO:0030337">
    <property type="term" value="F:DNA polymerase processivity factor activity"/>
    <property type="evidence" value="ECO:0007669"/>
    <property type="project" value="InterPro"/>
</dbReference>
<dbReference type="GO" id="GO:0072702">
    <property type="term" value="P:response to methyl methanesulfonate"/>
    <property type="evidence" value="ECO:0007669"/>
    <property type="project" value="UniProtKB-ARBA"/>
</dbReference>
<dbReference type="FunFam" id="3.70.10.10:FF:000001">
    <property type="entry name" value="Proliferating cell nuclear antigen"/>
    <property type="match status" value="1"/>
</dbReference>
<dbReference type="EMBL" id="CAJPEX010000976">
    <property type="protein sequence ID" value="CAG0917833.1"/>
    <property type="molecule type" value="Genomic_DNA"/>
</dbReference>
<dbReference type="Gene3D" id="3.70.10.10">
    <property type="match status" value="1"/>
</dbReference>
<dbReference type="PRINTS" id="PR00339">
    <property type="entry name" value="PCNACYCLIN"/>
</dbReference>
<evidence type="ECO:0000256" key="1">
    <source>
        <dbReference type="ARBA" id="ARBA00004123"/>
    </source>
</evidence>
<evidence type="ECO:0000313" key="11">
    <source>
        <dbReference type="Proteomes" id="UP000678499"/>
    </source>
</evidence>
<keyword evidence="3 7" id="KW-0235">DNA replication</keyword>
<dbReference type="InterPro" id="IPR046938">
    <property type="entry name" value="DNA_clamp_sf"/>
</dbReference>
<dbReference type="GO" id="GO:0006298">
    <property type="term" value="P:mismatch repair"/>
    <property type="evidence" value="ECO:0007669"/>
    <property type="project" value="TreeGrafter"/>
</dbReference>
<comment type="function">
    <text evidence="6">This protein is an auxiliary protein of DNA polymerase delta and is involved in the control of eukaryotic DNA replication by increasing the polymerase's processivity during elongation of the leading strand.</text>
</comment>
<comment type="subcellular location">
    <subcellularLocation>
        <location evidence="1 6">Nucleus</location>
    </subcellularLocation>
</comment>
<dbReference type="AlphaFoldDB" id="A0A7R9BLS4"/>
<evidence type="ECO:0000256" key="6">
    <source>
        <dbReference type="RuleBase" id="RU000641"/>
    </source>
</evidence>
<dbReference type="HAMAP" id="MF_00317">
    <property type="entry name" value="DNApol_clamp_arch"/>
    <property type="match status" value="1"/>
</dbReference>
<evidence type="ECO:0000256" key="7">
    <source>
        <dbReference type="RuleBase" id="RU003671"/>
    </source>
</evidence>
<proteinExistence type="inferred from homology"/>
<dbReference type="OrthoDB" id="534348at2759"/>
<dbReference type="PROSITE" id="PS01251">
    <property type="entry name" value="PCNA_1"/>
    <property type="match status" value="1"/>
</dbReference>
<dbReference type="InterPro" id="IPR022649">
    <property type="entry name" value="Pr_cel_nuc_antig_C"/>
</dbReference>
<dbReference type="GO" id="GO:0006275">
    <property type="term" value="P:regulation of DNA replication"/>
    <property type="evidence" value="ECO:0007669"/>
    <property type="project" value="InterPro"/>
</dbReference>
<dbReference type="NCBIfam" id="TIGR00590">
    <property type="entry name" value="pcna"/>
    <property type="match status" value="1"/>
</dbReference>
<gene>
    <name evidence="10" type="ORF">NMOB1V02_LOCUS5409</name>
</gene>
<dbReference type="GO" id="GO:0003677">
    <property type="term" value="F:DNA binding"/>
    <property type="evidence" value="ECO:0007669"/>
    <property type="project" value="UniProtKB-KW"/>
</dbReference>
<evidence type="ECO:0000259" key="9">
    <source>
        <dbReference type="Pfam" id="PF02747"/>
    </source>
</evidence>
<evidence type="ECO:0000313" key="10">
    <source>
        <dbReference type="EMBL" id="CAD7277681.1"/>
    </source>
</evidence>
<dbReference type="InterPro" id="IPR022648">
    <property type="entry name" value="Pr_cel_nuc_antig_N"/>
</dbReference>
<dbReference type="GO" id="GO:0006272">
    <property type="term" value="P:leading strand elongation"/>
    <property type="evidence" value="ECO:0007669"/>
    <property type="project" value="TreeGrafter"/>
</dbReference>
<accession>A0A7R9BLS4</accession>
<dbReference type="Proteomes" id="UP000678499">
    <property type="component" value="Unassembled WGS sequence"/>
</dbReference>
<dbReference type="PANTHER" id="PTHR11352">
    <property type="entry name" value="PROLIFERATING CELL NUCLEAR ANTIGEN"/>
    <property type="match status" value="1"/>
</dbReference>